<reference evidence="3" key="1">
    <citation type="submission" date="2023-07" db="EMBL/GenBank/DDBJ databases">
        <title>30 novel species of actinomycetes from the DSMZ collection.</title>
        <authorList>
            <person name="Nouioui I."/>
        </authorList>
    </citation>
    <scope>NUCLEOTIDE SEQUENCE [LARGE SCALE GENOMIC DNA]</scope>
    <source>
        <strain evidence="3">DSM 42041</strain>
    </source>
</reference>
<dbReference type="NCBIfam" id="NF047320">
    <property type="entry name" value="morpho_MmpB"/>
    <property type="match status" value="1"/>
</dbReference>
<keyword evidence="1" id="KW-0472">Membrane</keyword>
<comment type="caution">
    <text evidence="2">The sequence shown here is derived from an EMBL/GenBank/DDBJ whole genome shotgun (WGS) entry which is preliminary data.</text>
</comment>
<dbReference type="EMBL" id="JAVREQ010000018">
    <property type="protein sequence ID" value="MDT0380920.1"/>
    <property type="molecule type" value="Genomic_DNA"/>
</dbReference>
<evidence type="ECO:0000256" key="1">
    <source>
        <dbReference type="SAM" id="Phobius"/>
    </source>
</evidence>
<protein>
    <submittedName>
        <fullName evidence="2">Uncharacterized protein</fullName>
    </submittedName>
</protein>
<accession>A0ABU2NW36</accession>
<gene>
    <name evidence="2" type="ORF">RM572_19380</name>
</gene>
<sequence length="43" mass="4677">MLWSDPENKPPAELRAAQAMLRRMAWVLAVAAMVAAALAVQAR</sequence>
<keyword evidence="1" id="KW-0812">Transmembrane</keyword>
<dbReference type="RefSeq" id="WP_281727973.1">
    <property type="nucleotide sequence ID" value="NZ_JAVREQ010000018.1"/>
</dbReference>
<dbReference type="Pfam" id="PF26627">
    <property type="entry name" value="MmpB"/>
    <property type="match status" value="1"/>
</dbReference>
<organism evidence="2 3">
    <name type="scientific">Streptomyces hazeniae</name>
    <dbReference type="NCBI Taxonomy" id="3075538"/>
    <lineage>
        <taxon>Bacteria</taxon>
        <taxon>Bacillati</taxon>
        <taxon>Actinomycetota</taxon>
        <taxon>Actinomycetes</taxon>
        <taxon>Kitasatosporales</taxon>
        <taxon>Streptomycetaceae</taxon>
        <taxon>Streptomyces</taxon>
    </lineage>
</organism>
<dbReference type="InterPro" id="IPR058070">
    <property type="entry name" value="MmpB-like"/>
</dbReference>
<evidence type="ECO:0000313" key="3">
    <source>
        <dbReference type="Proteomes" id="UP001183414"/>
    </source>
</evidence>
<keyword evidence="1" id="KW-1133">Transmembrane helix</keyword>
<keyword evidence="3" id="KW-1185">Reference proteome</keyword>
<dbReference type="Proteomes" id="UP001183414">
    <property type="component" value="Unassembled WGS sequence"/>
</dbReference>
<name>A0ABU2NW36_9ACTN</name>
<feature type="transmembrane region" description="Helical" evidence="1">
    <location>
        <begin position="20"/>
        <end position="40"/>
    </location>
</feature>
<evidence type="ECO:0000313" key="2">
    <source>
        <dbReference type="EMBL" id="MDT0380920.1"/>
    </source>
</evidence>
<proteinExistence type="predicted"/>